<reference evidence="2" key="2">
    <citation type="submission" date="2019-02" db="EMBL/GenBank/DDBJ databases">
        <title>Opniocepnalus argus Var Kimnra genome.</title>
        <authorList>
            <person name="Zhou C."/>
            <person name="Xiao S."/>
        </authorList>
    </citation>
    <scope>NUCLEOTIDE SEQUENCE [LARGE SCALE GENOMIC DNA]</scope>
</reference>
<keyword evidence="2" id="KW-1185">Reference proteome</keyword>
<gene>
    <name evidence="1" type="ORF">EXN66_Car010720</name>
</gene>
<name>A0A6G1PY35_CHAAH</name>
<evidence type="ECO:0000313" key="1">
    <source>
        <dbReference type="EMBL" id="KAF3695044.1"/>
    </source>
</evidence>
<dbReference type="Proteomes" id="UP000503349">
    <property type="component" value="Chromosome 10"/>
</dbReference>
<protein>
    <submittedName>
        <fullName evidence="1">Uncharacterized protein</fullName>
    </submittedName>
</protein>
<evidence type="ECO:0000313" key="2">
    <source>
        <dbReference type="Proteomes" id="UP000503349"/>
    </source>
</evidence>
<reference evidence="1 2" key="1">
    <citation type="submission" date="2019-02" db="EMBL/GenBank/DDBJ databases">
        <title>Opniocepnalus argus genome.</title>
        <authorList>
            <person name="Zhou C."/>
            <person name="Xiao S."/>
        </authorList>
    </citation>
    <scope>NUCLEOTIDE SEQUENCE [LARGE SCALE GENOMIC DNA]</scope>
    <source>
        <strain evidence="1">OARG1902GOOAL</strain>
        <tissue evidence="1">Muscle</tissue>
    </source>
</reference>
<proteinExistence type="predicted"/>
<organism evidence="1 2">
    <name type="scientific">Channa argus</name>
    <name type="common">Northern snakehead</name>
    <name type="synonym">Ophicephalus argus</name>
    <dbReference type="NCBI Taxonomy" id="215402"/>
    <lineage>
        <taxon>Eukaryota</taxon>
        <taxon>Metazoa</taxon>
        <taxon>Chordata</taxon>
        <taxon>Craniata</taxon>
        <taxon>Vertebrata</taxon>
        <taxon>Euteleostomi</taxon>
        <taxon>Actinopterygii</taxon>
        <taxon>Neopterygii</taxon>
        <taxon>Teleostei</taxon>
        <taxon>Neoteleostei</taxon>
        <taxon>Acanthomorphata</taxon>
        <taxon>Anabantaria</taxon>
        <taxon>Anabantiformes</taxon>
        <taxon>Channoidei</taxon>
        <taxon>Channidae</taxon>
        <taxon>Channa</taxon>
    </lineage>
</organism>
<sequence>MDKSQTEARRTLAEWQQEAPSSKLLGPVEAVMEVVPKFLQGTGFPPRNTSFNFPSKQVSKMAVGATKAVQDWVTAALSTMLLQVPFSQPIRDEVVLSIHENVGQDYALDVFVKRFDCFAADKHHQ</sequence>
<dbReference type="EMBL" id="CM015721">
    <property type="protein sequence ID" value="KAF3695044.1"/>
    <property type="molecule type" value="Genomic_DNA"/>
</dbReference>
<accession>A0A6G1PY35</accession>
<dbReference type="AlphaFoldDB" id="A0A6G1PY35"/>